<dbReference type="SUPFAM" id="SSF53383">
    <property type="entry name" value="PLP-dependent transferases"/>
    <property type="match status" value="1"/>
</dbReference>
<evidence type="ECO:0000313" key="7">
    <source>
        <dbReference type="Proteomes" id="UP000076128"/>
    </source>
</evidence>
<dbReference type="STRING" id="1335048.AKL17_1409"/>
<dbReference type="KEGG" id="daa:AKL17_1409"/>
<accession>A0A159Z3E0</accession>
<dbReference type="GO" id="GO:0031071">
    <property type="term" value="F:cysteine desulfurase activity"/>
    <property type="evidence" value="ECO:0007669"/>
    <property type="project" value="UniProtKB-EC"/>
</dbReference>
<dbReference type="PATRIC" id="fig|1335048.3.peg.1467"/>
<proteinExistence type="inferred from homology"/>
<dbReference type="InterPro" id="IPR015422">
    <property type="entry name" value="PyrdxlP-dep_Trfase_small"/>
</dbReference>
<evidence type="ECO:0000313" key="6">
    <source>
        <dbReference type="EMBL" id="AMY68664.1"/>
    </source>
</evidence>
<dbReference type="Pfam" id="PF00266">
    <property type="entry name" value="Aminotran_5"/>
    <property type="match status" value="1"/>
</dbReference>
<sequence length="141" mass="14516">MPTRAYLDWNATTPLRPEARAAMIAAMDVVGNPSSVHAEGRAAKALLERARGQIAAALGAEGADIVFTSSATESAALALAGRDLASAAVEHDAVLAWTDASLPVDADGRVTVADPPAARCNWPTAKPAWCRTCPPALRSAT</sequence>
<comment type="catalytic activity">
    <reaction evidence="4">
        <text>(sulfur carrier)-H + L-cysteine = (sulfur carrier)-SH + L-alanine</text>
        <dbReference type="Rhea" id="RHEA:43892"/>
        <dbReference type="Rhea" id="RHEA-COMP:14737"/>
        <dbReference type="Rhea" id="RHEA-COMP:14739"/>
        <dbReference type="ChEBI" id="CHEBI:29917"/>
        <dbReference type="ChEBI" id="CHEBI:35235"/>
        <dbReference type="ChEBI" id="CHEBI:57972"/>
        <dbReference type="ChEBI" id="CHEBI:64428"/>
        <dbReference type="EC" id="2.8.1.7"/>
    </reaction>
</comment>
<dbReference type="EMBL" id="CP012661">
    <property type="protein sequence ID" value="AMY68664.1"/>
    <property type="molecule type" value="Genomic_DNA"/>
</dbReference>
<evidence type="ECO:0000259" key="5">
    <source>
        <dbReference type="Pfam" id="PF00266"/>
    </source>
</evidence>
<feature type="domain" description="Aminotransferase class V" evidence="5">
    <location>
        <begin position="6"/>
        <end position="97"/>
    </location>
</feature>
<evidence type="ECO:0000256" key="1">
    <source>
        <dbReference type="ARBA" id="ARBA00001933"/>
    </source>
</evidence>
<comment type="similarity">
    <text evidence="2">Belongs to the class-V pyridoxal-phosphate-dependent aminotransferase family. NifS/IscS subfamily.</text>
</comment>
<dbReference type="PANTHER" id="PTHR11601">
    <property type="entry name" value="CYSTEINE DESULFURYLASE FAMILY MEMBER"/>
    <property type="match status" value="1"/>
</dbReference>
<dbReference type="Gene3D" id="3.90.1150.10">
    <property type="entry name" value="Aspartate Aminotransferase, domain 1"/>
    <property type="match status" value="1"/>
</dbReference>
<comment type="cofactor">
    <cofactor evidence="1">
        <name>pyridoxal 5'-phosphate</name>
        <dbReference type="ChEBI" id="CHEBI:597326"/>
    </cofactor>
</comment>
<dbReference type="InterPro" id="IPR015424">
    <property type="entry name" value="PyrdxlP-dep_Trfase"/>
</dbReference>
<protein>
    <submittedName>
        <fullName evidence="6">Cysteine desulfurase</fullName>
    </submittedName>
</protein>
<dbReference type="AlphaFoldDB" id="A0A159Z3E0"/>
<dbReference type="InterPro" id="IPR000192">
    <property type="entry name" value="Aminotrans_V_dom"/>
</dbReference>
<gene>
    <name evidence="6" type="ORF">AKL17_1409</name>
</gene>
<keyword evidence="7" id="KW-1185">Reference proteome</keyword>
<dbReference type="Gene3D" id="3.40.640.10">
    <property type="entry name" value="Type I PLP-dependent aspartate aminotransferase-like (Major domain)"/>
    <property type="match status" value="1"/>
</dbReference>
<evidence type="ECO:0000256" key="2">
    <source>
        <dbReference type="ARBA" id="ARBA00006490"/>
    </source>
</evidence>
<dbReference type="Proteomes" id="UP000076128">
    <property type="component" value="Chromosome"/>
</dbReference>
<dbReference type="InterPro" id="IPR015421">
    <property type="entry name" value="PyrdxlP-dep_Trfase_major"/>
</dbReference>
<evidence type="ECO:0000256" key="4">
    <source>
        <dbReference type="ARBA" id="ARBA00050776"/>
    </source>
</evidence>
<name>A0A159Z3E0_9RHOB</name>
<dbReference type="PANTHER" id="PTHR11601:SF34">
    <property type="entry name" value="CYSTEINE DESULFURASE"/>
    <property type="match status" value="1"/>
</dbReference>
<evidence type="ECO:0000256" key="3">
    <source>
        <dbReference type="ARBA" id="ARBA00022898"/>
    </source>
</evidence>
<keyword evidence="3" id="KW-0663">Pyridoxal phosphate</keyword>
<organism evidence="6 7">
    <name type="scientific">Frigidibacter mobilis</name>
    <dbReference type="NCBI Taxonomy" id="1335048"/>
    <lineage>
        <taxon>Bacteria</taxon>
        <taxon>Pseudomonadati</taxon>
        <taxon>Pseudomonadota</taxon>
        <taxon>Alphaproteobacteria</taxon>
        <taxon>Rhodobacterales</taxon>
        <taxon>Paracoccaceae</taxon>
        <taxon>Frigidibacter</taxon>
    </lineage>
</organism>
<reference evidence="6 7" key="1">
    <citation type="submission" date="2015-09" db="EMBL/GenBank/DDBJ databases">
        <title>Complete genome sequence of Defluviimonas alba cai42t isolated from an oilfield in Xinjiang.</title>
        <authorList>
            <person name="Geng S."/>
            <person name="Pan X."/>
            <person name="Wu X."/>
        </authorList>
    </citation>
    <scope>NUCLEOTIDE SEQUENCE [LARGE SCALE GENOMIC DNA]</scope>
    <source>
        <strain evidence="7">cai42</strain>
    </source>
</reference>